<proteinExistence type="inferred from homology"/>
<evidence type="ECO:0000256" key="3">
    <source>
        <dbReference type="ARBA" id="ARBA00022448"/>
    </source>
</evidence>
<keyword evidence="4 7" id="KW-0812">Transmembrane</keyword>
<dbReference type="GO" id="GO:1902600">
    <property type="term" value="P:proton transmembrane transport"/>
    <property type="evidence" value="ECO:0007669"/>
    <property type="project" value="InterPro"/>
</dbReference>
<keyword evidence="10" id="KW-1185">Reference proteome</keyword>
<organism evidence="9 10">
    <name type="scientific">Candidatus Paraburkholderia kirkii UZHbot1</name>
    <dbReference type="NCBI Taxonomy" id="1055526"/>
    <lineage>
        <taxon>Bacteria</taxon>
        <taxon>Pseudomonadati</taxon>
        <taxon>Pseudomonadota</taxon>
        <taxon>Betaproteobacteria</taxon>
        <taxon>Burkholderiales</taxon>
        <taxon>Burkholderiaceae</taxon>
        <taxon>Paraburkholderia</taxon>
    </lineage>
</organism>
<dbReference type="PANTHER" id="PTHR42751:SF1">
    <property type="entry name" value="CATION_PROTON ANTIPORTER YBAL-RELATED"/>
    <property type="match status" value="1"/>
</dbReference>
<evidence type="ECO:0000256" key="2">
    <source>
        <dbReference type="ARBA" id="ARBA00005551"/>
    </source>
</evidence>
<evidence type="ECO:0000313" key="10">
    <source>
        <dbReference type="Proteomes" id="UP000003511"/>
    </source>
</evidence>
<name>U3UAU3_9BURK</name>
<keyword evidence="5 7" id="KW-1133">Transmembrane helix</keyword>
<keyword evidence="3" id="KW-0813">Transport</keyword>
<dbReference type="InterPro" id="IPR038770">
    <property type="entry name" value="Na+/solute_symporter_sf"/>
</dbReference>
<protein>
    <submittedName>
        <fullName evidence="9">WGS project CAFE00000000 data, contig bkir_c30</fullName>
    </submittedName>
</protein>
<evidence type="ECO:0000256" key="7">
    <source>
        <dbReference type="SAM" id="Phobius"/>
    </source>
</evidence>
<evidence type="ECO:0000256" key="4">
    <source>
        <dbReference type="ARBA" id="ARBA00022692"/>
    </source>
</evidence>
<evidence type="ECO:0000313" key="9">
    <source>
        <dbReference type="EMBL" id="CCD38470.1"/>
    </source>
</evidence>
<dbReference type="PANTHER" id="PTHR42751">
    <property type="entry name" value="SODIUM/HYDROGEN EXCHANGER FAMILY/TRKA DOMAIN PROTEIN"/>
    <property type="match status" value="1"/>
</dbReference>
<evidence type="ECO:0000259" key="8">
    <source>
        <dbReference type="Pfam" id="PF00999"/>
    </source>
</evidence>
<dbReference type="Proteomes" id="UP000003511">
    <property type="component" value="Unassembled WGS sequence"/>
</dbReference>
<evidence type="ECO:0000256" key="5">
    <source>
        <dbReference type="ARBA" id="ARBA00022989"/>
    </source>
</evidence>
<keyword evidence="6 7" id="KW-0472">Membrane</keyword>
<sequence length="106" mass="11690">MTKPLWITIGQTLLQVSSFLALMLIVGRRVLPWVLWQVSRTGSRELFTLSVVAVAIGIAYGAAQVFSVPFALGAFFAGMVMRESEFSHRAAQESLPLRDAFSVLFL</sequence>
<dbReference type="STRING" id="1055526.BKIR_c30_0176"/>
<feature type="domain" description="Cation/H+ exchanger transmembrane" evidence="8">
    <location>
        <begin position="14"/>
        <end position="105"/>
    </location>
</feature>
<dbReference type="BioCyc" id="CBUR1055526:G10QW-1660-MONOMER"/>
<reference evidence="9 10" key="1">
    <citation type="submission" date="2011-09" db="EMBL/GenBank/DDBJ databases">
        <authorList>
            <person name="Carlier A."/>
        </authorList>
    </citation>
    <scope>NUCLEOTIDE SEQUENCE [LARGE SCALE GENOMIC DNA]</scope>
    <source>
        <strain evidence="9 10">UZHbot1</strain>
    </source>
</reference>
<accession>U3UAU3</accession>
<evidence type="ECO:0000256" key="6">
    <source>
        <dbReference type="ARBA" id="ARBA00023136"/>
    </source>
</evidence>
<feature type="transmembrane region" description="Helical" evidence="7">
    <location>
        <begin position="51"/>
        <end position="80"/>
    </location>
</feature>
<dbReference type="GO" id="GO:0015297">
    <property type="term" value="F:antiporter activity"/>
    <property type="evidence" value="ECO:0007669"/>
    <property type="project" value="InterPro"/>
</dbReference>
<dbReference type="GO" id="GO:0016020">
    <property type="term" value="C:membrane"/>
    <property type="evidence" value="ECO:0007669"/>
    <property type="project" value="UniProtKB-SubCell"/>
</dbReference>
<dbReference type="Pfam" id="PF00999">
    <property type="entry name" value="Na_H_Exchanger"/>
    <property type="match status" value="1"/>
</dbReference>
<feature type="transmembrane region" description="Helical" evidence="7">
    <location>
        <begin position="12"/>
        <end position="31"/>
    </location>
</feature>
<dbReference type="HOGENOM" id="CLU_2218230_0_0_4"/>
<dbReference type="InterPro" id="IPR006153">
    <property type="entry name" value="Cation/H_exchanger_TM"/>
</dbReference>
<comment type="subcellular location">
    <subcellularLocation>
        <location evidence="1">Membrane</location>
        <topology evidence="1">Multi-pass membrane protein</topology>
    </subcellularLocation>
</comment>
<dbReference type="Gene3D" id="1.20.1530.20">
    <property type="match status" value="1"/>
</dbReference>
<dbReference type="AlphaFoldDB" id="U3UAU3"/>
<comment type="similarity">
    <text evidence="2">Belongs to the monovalent cation:proton antiporter 2 (CPA2) transporter (TC 2.A.37) family.</text>
</comment>
<gene>
    <name evidence="9" type="ORF">BKIR_c30_0176</name>
</gene>
<dbReference type="EMBL" id="CAFE01000177">
    <property type="protein sequence ID" value="CCD38470.1"/>
    <property type="molecule type" value="Genomic_DNA"/>
</dbReference>
<reference evidence="9 10" key="2">
    <citation type="submission" date="2011-10" db="EMBL/GenBank/DDBJ databases">
        <title>Draft genome sequence of Candidatus Burkholderia kirkii.</title>
        <authorList>
            <person name="Carlier A.L."/>
            <person name="Eberl L."/>
        </authorList>
    </citation>
    <scope>NUCLEOTIDE SEQUENCE [LARGE SCALE GENOMIC DNA]</scope>
    <source>
        <strain evidence="9 10">UZHbot1</strain>
    </source>
</reference>
<evidence type="ECO:0000256" key="1">
    <source>
        <dbReference type="ARBA" id="ARBA00004141"/>
    </source>
</evidence>
<comment type="caution">
    <text evidence="9">The sequence shown here is derived from an EMBL/GenBank/DDBJ whole genome shotgun (WGS) entry which is preliminary data.</text>
</comment>